<organism evidence="1 2">
    <name type="scientific">Cymbomonas tetramitiformis</name>
    <dbReference type="NCBI Taxonomy" id="36881"/>
    <lineage>
        <taxon>Eukaryota</taxon>
        <taxon>Viridiplantae</taxon>
        <taxon>Chlorophyta</taxon>
        <taxon>Pyramimonadophyceae</taxon>
        <taxon>Pyramimonadales</taxon>
        <taxon>Pyramimonadaceae</taxon>
        <taxon>Cymbomonas</taxon>
    </lineage>
</organism>
<name>A0AAE0G2E7_9CHLO</name>
<sequence length="365" mass="39816">TSEDLSIDELEDLLVELADAGRPYGNCLLLSGSWKAGTRYEVQFEMLNPAAPSTNISAELELWMAPITYEWSDDEERQHVLYSVRGSKMGQMCPAKEDVEVTLYDACNVANTTGDLPYNTTAQDCLAALETVTATPSPTEPSSSLCPNGTVWAPAVPPSGDCVRCGVYGMEVAPANGGDPICECNASTLPLLVGDVACGELRGVSGKATSGAELAQELCQEFATERTKLLAGERSDQMVHEEYVGILLDQAKSILDPAVLLKTNKTYQDDMLFDERRKGMPSRHAGLAPNCMQCDGDGNFVDFARGTGDTVPLDGRDRRFDAVHTLRYIGYVLHSIGYTCDELYDPDNQYRDIYGPYQQELCEAQ</sequence>
<reference evidence="1 2" key="1">
    <citation type="journal article" date="2015" name="Genome Biol. Evol.">
        <title>Comparative Genomics of a Bacterivorous Green Alga Reveals Evolutionary Causalities and Consequences of Phago-Mixotrophic Mode of Nutrition.</title>
        <authorList>
            <person name="Burns J.A."/>
            <person name="Paasch A."/>
            <person name="Narechania A."/>
            <person name="Kim E."/>
        </authorList>
    </citation>
    <scope>NUCLEOTIDE SEQUENCE [LARGE SCALE GENOMIC DNA]</scope>
    <source>
        <strain evidence="1 2">PLY_AMNH</strain>
    </source>
</reference>
<keyword evidence="2" id="KW-1185">Reference proteome</keyword>
<proteinExistence type="predicted"/>
<evidence type="ECO:0000313" key="1">
    <source>
        <dbReference type="EMBL" id="KAK3270412.1"/>
    </source>
</evidence>
<gene>
    <name evidence="1" type="ORF">CYMTET_21191</name>
</gene>
<dbReference type="AlphaFoldDB" id="A0AAE0G2E7"/>
<evidence type="ECO:0000313" key="2">
    <source>
        <dbReference type="Proteomes" id="UP001190700"/>
    </source>
</evidence>
<dbReference type="Proteomes" id="UP001190700">
    <property type="component" value="Unassembled WGS sequence"/>
</dbReference>
<accession>A0AAE0G2E7</accession>
<protein>
    <submittedName>
        <fullName evidence="1">Uncharacterized protein</fullName>
    </submittedName>
</protein>
<dbReference type="EMBL" id="LGRX02010404">
    <property type="protein sequence ID" value="KAK3270412.1"/>
    <property type="molecule type" value="Genomic_DNA"/>
</dbReference>
<feature type="non-terminal residue" evidence="1">
    <location>
        <position position="1"/>
    </location>
</feature>
<comment type="caution">
    <text evidence="1">The sequence shown here is derived from an EMBL/GenBank/DDBJ whole genome shotgun (WGS) entry which is preliminary data.</text>
</comment>